<dbReference type="GO" id="GO:1902000">
    <property type="term" value="P:homogentisate catabolic process"/>
    <property type="evidence" value="ECO:0007669"/>
    <property type="project" value="TreeGrafter"/>
</dbReference>
<feature type="binding site" evidence="13">
    <location>
        <position position="134"/>
    </location>
    <ligand>
        <name>Ca(2+)</name>
        <dbReference type="ChEBI" id="CHEBI:29108"/>
    </ligand>
</feature>
<sequence>MTMILNDTHDPSLTSWVDSANTPDTDFPIQNLPFCVFRPRGSGQAFRGGVAIGDRIVDLAALGDAVDGAARDAAVLGARDSLNDLMAAGPQAWSALRLALSRLLRSGATPRPHLLVAQADAEYAVPARIGDYTDFYTSIHHATAVGRLFRPDNPLLPNYKWVPIGYHGRASTISVSGQTFTRPRGQTRGPTDAEPSFGPCKRLDYELEVGIFVGRGNDAGEPIPAGQAESHVFGLCLLNDWSARDVQAWEYQPLGPFLSKNFATTISPWIVTLEALAPYRAAWQRDAADPQPLPYLDYDSLRASGGLDIELEVLLETATMRREGQTPARLSQSNFRHSYWTVAQLMAHHTVNGCALNAGDLLGSGTQSGPDSAEAGSLLELTVGGKQPLTLPNGEQRVFIEDGDRVVLRGWAAAPGRPRIGFGEASGTVLPAR</sequence>
<evidence type="ECO:0000259" key="15">
    <source>
        <dbReference type="Pfam" id="PF01557"/>
    </source>
</evidence>
<keyword evidence="6 17" id="KW-0378">Hydrolase</keyword>
<accession>A0A7X3FZ15</accession>
<dbReference type="InterPro" id="IPR005959">
    <property type="entry name" value="Fumarylacetoacetase"/>
</dbReference>
<keyword evidence="9" id="KW-0828">Tyrosine catabolism</keyword>
<feature type="binding site" evidence="13">
    <location>
        <position position="208"/>
    </location>
    <ligand>
        <name>Ca(2+)</name>
        <dbReference type="ChEBI" id="CHEBI:29108"/>
    </ligand>
</feature>
<dbReference type="Pfam" id="PF01557">
    <property type="entry name" value="FAA_hydrolase"/>
    <property type="match status" value="1"/>
</dbReference>
<feature type="domain" description="Fumarylacetoacetase-like C-terminal" evidence="15">
    <location>
        <begin position="136"/>
        <end position="425"/>
    </location>
</feature>
<dbReference type="Pfam" id="PF09298">
    <property type="entry name" value="FAA_hydrolase_N"/>
    <property type="match status" value="1"/>
</dbReference>
<feature type="binding site" evidence="13">
    <location>
        <position position="206"/>
    </location>
    <ligand>
        <name>Ca(2+)</name>
        <dbReference type="ChEBI" id="CHEBI:29108"/>
    </ligand>
</feature>
<feature type="binding site" evidence="13">
    <location>
        <position position="240"/>
    </location>
    <ligand>
        <name>Mg(2+)</name>
        <dbReference type="ChEBI" id="CHEBI:18420"/>
    </ligand>
</feature>
<evidence type="ECO:0000256" key="1">
    <source>
        <dbReference type="ARBA" id="ARBA00001913"/>
    </source>
</evidence>
<name>A0A7X3FZ15_9BURK</name>
<reference evidence="17 18" key="1">
    <citation type="submission" date="2019-12" db="EMBL/GenBank/DDBJ databases">
        <authorList>
            <person name="Li C."/>
            <person name="Zhao J."/>
        </authorList>
    </citation>
    <scope>NUCLEOTIDE SEQUENCE [LARGE SCALE GENOMIC DNA]</scope>
    <source>
        <strain evidence="17 18">NEAU-DD11</strain>
    </source>
</reference>
<dbReference type="InterPro" id="IPR011234">
    <property type="entry name" value="Fumarylacetoacetase-like_C"/>
</dbReference>
<evidence type="ECO:0000256" key="5">
    <source>
        <dbReference type="ARBA" id="ARBA00022723"/>
    </source>
</evidence>
<feature type="domain" description="Fumarylacetoacetase N-terminal" evidence="16">
    <location>
        <begin position="30"/>
        <end position="126"/>
    </location>
</feature>
<feature type="region of interest" description="Disordered" evidence="14">
    <location>
        <begin position="177"/>
        <end position="197"/>
    </location>
</feature>
<feature type="binding site" evidence="12">
    <location>
        <position position="247"/>
    </location>
    <ligand>
        <name>substrate</name>
    </ligand>
</feature>
<dbReference type="SUPFAM" id="SSF63433">
    <property type="entry name" value="Fumarylacetoacetate hydrolase, FAH, N-terminal domain"/>
    <property type="match status" value="1"/>
</dbReference>
<evidence type="ECO:0000256" key="12">
    <source>
        <dbReference type="PIRSR" id="PIRSR605959-2"/>
    </source>
</evidence>
<dbReference type="PANTHER" id="PTHR43069">
    <property type="entry name" value="FUMARYLACETOACETASE"/>
    <property type="match status" value="1"/>
</dbReference>
<feature type="binding site" evidence="12">
    <location>
        <position position="136"/>
    </location>
    <ligand>
        <name>substrate</name>
    </ligand>
</feature>
<keyword evidence="7 13" id="KW-0106">Calcium</keyword>
<feature type="binding site" evidence="13">
    <location>
        <position position="264"/>
    </location>
    <ligand>
        <name>Mg(2+)</name>
        <dbReference type="ChEBI" id="CHEBI:18420"/>
    </ligand>
</feature>
<gene>
    <name evidence="17" type="primary">fahA</name>
    <name evidence="17" type="ORF">GPY61_12090</name>
</gene>
<dbReference type="GO" id="GO:0046872">
    <property type="term" value="F:metal ion binding"/>
    <property type="evidence" value="ECO:0007669"/>
    <property type="project" value="UniProtKB-KW"/>
</dbReference>
<feature type="binding site" evidence="12">
    <location>
        <position position="150"/>
    </location>
    <ligand>
        <name>substrate</name>
    </ligand>
</feature>
<comment type="cofactor">
    <cofactor evidence="1 13">
        <name>Ca(2+)</name>
        <dbReference type="ChEBI" id="CHEBI:29108"/>
    </cofactor>
</comment>
<evidence type="ECO:0000256" key="8">
    <source>
        <dbReference type="ARBA" id="ARBA00022842"/>
    </source>
</evidence>
<dbReference type="UniPathway" id="UPA00139">
    <property type="reaction ID" value="UER00341"/>
</dbReference>
<feature type="binding site" evidence="13">
    <location>
        <position position="260"/>
    </location>
    <ligand>
        <name>Mg(2+)</name>
        <dbReference type="ChEBI" id="CHEBI:18420"/>
    </ligand>
</feature>
<evidence type="ECO:0000256" key="10">
    <source>
        <dbReference type="ARBA" id="ARBA00023232"/>
    </source>
</evidence>
<dbReference type="EMBL" id="WSES01000003">
    <property type="protein sequence ID" value="MVW60669.1"/>
    <property type="molecule type" value="Genomic_DNA"/>
</dbReference>
<comment type="cofactor">
    <cofactor evidence="2 13">
        <name>Mg(2+)</name>
        <dbReference type="ChEBI" id="CHEBI:18420"/>
    </cofactor>
</comment>
<evidence type="ECO:0000313" key="17">
    <source>
        <dbReference type="EMBL" id="MVW60669.1"/>
    </source>
</evidence>
<dbReference type="GO" id="GO:0006572">
    <property type="term" value="P:L-tyrosine catabolic process"/>
    <property type="evidence" value="ECO:0007669"/>
    <property type="project" value="UniProtKB-KW"/>
</dbReference>
<dbReference type="Gene3D" id="2.30.30.230">
    <property type="entry name" value="Fumarylacetoacetase, N-terminal domain"/>
    <property type="match status" value="1"/>
</dbReference>
<evidence type="ECO:0000256" key="2">
    <source>
        <dbReference type="ARBA" id="ARBA00001946"/>
    </source>
</evidence>
<comment type="caution">
    <text evidence="17">The sequence shown here is derived from an EMBL/GenBank/DDBJ whole genome shotgun (WGS) entry which is preliminary data.</text>
</comment>
<evidence type="ECO:0000259" key="16">
    <source>
        <dbReference type="Pfam" id="PF09298"/>
    </source>
</evidence>
<evidence type="ECO:0000256" key="3">
    <source>
        <dbReference type="ARBA" id="ARBA00004782"/>
    </source>
</evidence>
<dbReference type="AlphaFoldDB" id="A0A7X3FZ15"/>
<evidence type="ECO:0000256" key="14">
    <source>
        <dbReference type="SAM" id="MobiDB-lite"/>
    </source>
</evidence>
<dbReference type="GO" id="GO:0004334">
    <property type="term" value="F:fumarylacetoacetase activity"/>
    <property type="evidence" value="ECO:0007669"/>
    <property type="project" value="UniProtKB-EC"/>
</dbReference>
<dbReference type="InterPro" id="IPR036462">
    <property type="entry name" value="Fumarylacetoacetase_N_sf"/>
</dbReference>
<dbReference type="InterPro" id="IPR015377">
    <property type="entry name" value="Fumarylacetoacetase_N"/>
</dbReference>
<dbReference type="GO" id="GO:0006559">
    <property type="term" value="P:L-phenylalanine catabolic process"/>
    <property type="evidence" value="ECO:0007669"/>
    <property type="project" value="UniProtKB-UniPathway"/>
</dbReference>
<keyword evidence="18" id="KW-1185">Reference proteome</keyword>
<dbReference type="RefSeq" id="WP_160408786.1">
    <property type="nucleotide sequence ID" value="NZ_WSES01000003.1"/>
</dbReference>
<dbReference type="PANTHER" id="PTHR43069:SF2">
    <property type="entry name" value="FUMARYLACETOACETASE"/>
    <property type="match status" value="1"/>
</dbReference>
<dbReference type="InterPro" id="IPR036663">
    <property type="entry name" value="Fumarylacetoacetase_C_sf"/>
</dbReference>
<evidence type="ECO:0000313" key="18">
    <source>
        <dbReference type="Proteomes" id="UP000443353"/>
    </source>
</evidence>
<keyword evidence="8 13" id="KW-0460">Magnesium</keyword>
<dbReference type="SUPFAM" id="SSF56529">
    <property type="entry name" value="FAH"/>
    <property type="match status" value="1"/>
</dbReference>
<protein>
    <recommendedName>
        <fullName evidence="4">fumarylacetoacetase</fullName>
        <ecNumber evidence="4">3.7.1.2</ecNumber>
    </recommendedName>
</protein>
<feature type="active site" description="Proton acceptor" evidence="11">
    <location>
        <position position="141"/>
    </location>
</feature>
<dbReference type="Proteomes" id="UP000443353">
    <property type="component" value="Unassembled WGS sequence"/>
</dbReference>
<feature type="binding site" evidence="12">
    <location>
        <position position="251"/>
    </location>
    <ligand>
        <name>substrate</name>
    </ligand>
</feature>
<feature type="binding site" evidence="12">
    <location>
        <position position="366"/>
    </location>
    <ligand>
        <name>substrate</name>
    </ligand>
</feature>
<evidence type="ECO:0000256" key="4">
    <source>
        <dbReference type="ARBA" id="ARBA00012094"/>
    </source>
</evidence>
<dbReference type="NCBIfam" id="TIGR01266">
    <property type="entry name" value="fum_ac_acetase"/>
    <property type="match status" value="1"/>
</dbReference>
<evidence type="ECO:0000256" key="13">
    <source>
        <dbReference type="PIRSR" id="PIRSR605959-3"/>
    </source>
</evidence>
<feature type="binding site" evidence="13">
    <location>
        <position position="240"/>
    </location>
    <ligand>
        <name>Ca(2+)</name>
        <dbReference type="ChEBI" id="CHEBI:29108"/>
    </ligand>
</feature>
<dbReference type="Gene3D" id="3.90.850.10">
    <property type="entry name" value="Fumarylacetoacetase-like, C-terminal domain"/>
    <property type="match status" value="1"/>
</dbReference>
<proteinExistence type="predicted"/>
<evidence type="ECO:0000256" key="9">
    <source>
        <dbReference type="ARBA" id="ARBA00022878"/>
    </source>
</evidence>
<comment type="pathway">
    <text evidence="3">Amino-acid degradation; L-phenylalanine degradation; acetoacetate and fumarate from L-phenylalanine: step 6/6.</text>
</comment>
<evidence type="ECO:0000256" key="6">
    <source>
        <dbReference type="ARBA" id="ARBA00022801"/>
    </source>
</evidence>
<evidence type="ECO:0000256" key="11">
    <source>
        <dbReference type="PIRSR" id="PIRSR605959-1"/>
    </source>
</evidence>
<dbReference type="EC" id="3.7.1.2" evidence="4"/>
<organism evidence="17 18">
    <name type="scientific">Massilia cellulosiltytica</name>
    <dbReference type="NCBI Taxonomy" id="2683234"/>
    <lineage>
        <taxon>Bacteria</taxon>
        <taxon>Pseudomonadati</taxon>
        <taxon>Pseudomonadota</taxon>
        <taxon>Betaproteobacteria</taxon>
        <taxon>Burkholderiales</taxon>
        <taxon>Oxalobacteraceae</taxon>
        <taxon>Telluria group</taxon>
        <taxon>Massilia</taxon>
    </lineage>
</organism>
<keyword evidence="10" id="KW-0585">Phenylalanine catabolism</keyword>
<keyword evidence="5 13" id="KW-0479">Metal-binding</keyword>
<evidence type="ECO:0000256" key="7">
    <source>
        <dbReference type="ARBA" id="ARBA00022837"/>
    </source>
</evidence>